<dbReference type="EMBL" id="CAJEWN010000170">
    <property type="protein sequence ID" value="CAD2170577.1"/>
    <property type="molecule type" value="Genomic_DNA"/>
</dbReference>
<sequence>MEFLEDEETKEFFAQLEKNSDKDEIDDSLSDDNLSNDTAEFFDQLELGEHDNKNVEEGGDSNINEHVSQEVNEQVMEEVNEYVSVEANEDDGQEVNLEINEEVIEKVSLRYEDLTISQQEVDENGHGQEVNKKVSLHYEDITQEVDEYISEEVNQNISLPYENVCEKRDENVSQEINQDVSEEKDGCEQVTEVISDEKFDDFLRDETDVLLNEFMAKWRKLQDKKREFFKMELKKMELDNALSGRVKKVGYKWNEYENGTASELRNALKELRMSRN</sequence>
<dbReference type="Proteomes" id="UP000580250">
    <property type="component" value="Unassembled WGS sequence"/>
</dbReference>
<evidence type="ECO:0000313" key="2">
    <source>
        <dbReference type="EMBL" id="CAD2170577.1"/>
    </source>
</evidence>
<evidence type="ECO:0000256" key="1">
    <source>
        <dbReference type="SAM" id="MobiDB-lite"/>
    </source>
</evidence>
<proteinExistence type="predicted"/>
<comment type="caution">
    <text evidence="2">The sequence shown here is derived from an EMBL/GenBank/DDBJ whole genome shotgun (WGS) entry which is preliminary data.</text>
</comment>
<reference evidence="2 3" key="1">
    <citation type="submission" date="2020-08" db="EMBL/GenBank/DDBJ databases">
        <authorList>
            <person name="Koutsovoulos G."/>
            <person name="Danchin GJ E."/>
        </authorList>
    </citation>
    <scope>NUCLEOTIDE SEQUENCE [LARGE SCALE GENOMIC DNA]</scope>
</reference>
<protein>
    <submittedName>
        <fullName evidence="2">Uncharacterized protein</fullName>
    </submittedName>
</protein>
<gene>
    <name evidence="2" type="ORF">MENT_LOCUS21991</name>
</gene>
<organism evidence="2 3">
    <name type="scientific">Meloidogyne enterolobii</name>
    <name type="common">Root-knot nematode worm</name>
    <name type="synonym">Meloidogyne mayaguensis</name>
    <dbReference type="NCBI Taxonomy" id="390850"/>
    <lineage>
        <taxon>Eukaryota</taxon>
        <taxon>Metazoa</taxon>
        <taxon>Ecdysozoa</taxon>
        <taxon>Nematoda</taxon>
        <taxon>Chromadorea</taxon>
        <taxon>Rhabditida</taxon>
        <taxon>Tylenchina</taxon>
        <taxon>Tylenchomorpha</taxon>
        <taxon>Tylenchoidea</taxon>
        <taxon>Meloidogynidae</taxon>
        <taxon>Meloidogyninae</taxon>
        <taxon>Meloidogyne</taxon>
    </lineage>
</organism>
<name>A0A6V7V6P5_MELEN</name>
<evidence type="ECO:0000313" key="3">
    <source>
        <dbReference type="Proteomes" id="UP000580250"/>
    </source>
</evidence>
<dbReference type="AlphaFoldDB" id="A0A6V7V6P5"/>
<accession>A0A6V7V6P5</accession>
<feature type="compositionally biased region" description="Basic and acidic residues" evidence="1">
    <location>
        <begin position="47"/>
        <end position="56"/>
    </location>
</feature>
<feature type="region of interest" description="Disordered" evidence="1">
    <location>
        <begin position="46"/>
        <end position="67"/>
    </location>
</feature>